<sequence>MFPAEVIDNSRFKSLEYHVENTAVLHGFAGYFDTMLYKDVYLSMYIPNIVLCLSVHSSLCSSASL</sequence>
<evidence type="ECO:0000313" key="2">
    <source>
        <dbReference type="EMBL" id="KAH3824362.1"/>
    </source>
</evidence>
<proteinExistence type="predicted"/>
<keyword evidence="3" id="KW-1185">Reference proteome</keyword>
<gene>
    <name evidence="2" type="ORF">DPMN_126197</name>
</gene>
<comment type="caution">
    <text evidence="2">The sequence shown here is derived from an EMBL/GenBank/DDBJ whole genome shotgun (WGS) entry which is preliminary data.</text>
</comment>
<dbReference type="Pfam" id="PF17286">
    <property type="entry name" value="PRMT5_C"/>
    <property type="match status" value="1"/>
</dbReference>
<name>A0A9D4JXQ9_DREPO</name>
<dbReference type="Proteomes" id="UP000828390">
    <property type="component" value="Unassembled WGS sequence"/>
</dbReference>
<protein>
    <recommendedName>
        <fullName evidence="1">PRMT5 oligomerisation domain-containing protein</fullName>
    </recommendedName>
</protein>
<dbReference type="EMBL" id="JAIWYP010000005">
    <property type="protein sequence ID" value="KAH3824362.1"/>
    <property type="molecule type" value="Genomic_DNA"/>
</dbReference>
<reference evidence="2" key="1">
    <citation type="journal article" date="2019" name="bioRxiv">
        <title>The Genome of the Zebra Mussel, Dreissena polymorpha: A Resource for Invasive Species Research.</title>
        <authorList>
            <person name="McCartney M.A."/>
            <person name="Auch B."/>
            <person name="Kono T."/>
            <person name="Mallez S."/>
            <person name="Zhang Y."/>
            <person name="Obille A."/>
            <person name="Becker A."/>
            <person name="Abrahante J.E."/>
            <person name="Garbe J."/>
            <person name="Badalamenti J.P."/>
            <person name="Herman A."/>
            <person name="Mangelson H."/>
            <person name="Liachko I."/>
            <person name="Sullivan S."/>
            <person name="Sone E.D."/>
            <person name="Koren S."/>
            <person name="Silverstein K.A.T."/>
            <person name="Beckman K.B."/>
            <person name="Gohl D.M."/>
        </authorList>
    </citation>
    <scope>NUCLEOTIDE SEQUENCE</scope>
    <source>
        <strain evidence="2">Duluth1</strain>
        <tissue evidence="2">Whole animal</tissue>
    </source>
</reference>
<dbReference type="AlphaFoldDB" id="A0A9D4JXQ9"/>
<evidence type="ECO:0000259" key="1">
    <source>
        <dbReference type="Pfam" id="PF17286"/>
    </source>
</evidence>
<organism evidence="2 3">
    <name type="scientific">Dreissena polymorpha</name>
    <name type="common">Zebra mussel</name>
    <name type="synonym">Mytilus polymorpha</name>
    <dbReference type="NCBI Taxonomy" id="45954"/>
    <lineage>
        <taxon>Eukaryota</taxon>
        <taxon>Metazoa</taxon>
        <taxon>Spiralia</taxon>
        <taxon>Lophotrochozoa</taxon>
        <taxon>Mollusca</taxon>
        <taxon>Bivalvia</taxon>
        <taxon>Autobranchia</taxon>
        <taxon>Heteroconchia</taxon>
        <taxon>Euheterodonta</taxon>
        <taxon>Imparidentia</taxon>
        <taxon>Neoheterodontei</taxon>
        <taxon>Myida</taxon>
        <taxon>Dreissenoidea</taxon>
        <taxon>Dreissenidae</taxon>
        <taxon>Dreissena</taxon>
    </lineage>
</organism>
<reference evidence="2" key="2">
    <citation type="submission" date="2020-11" db="EMBL/GenBank/DDBJ databases">
        <authorList>
            <person name="McCartney M.A."/>
            <person name="Auch B."/>
            <person name="Kono T."/>
            <person name="Mallez S."/>
            <person name="Becker A."/>
            <person name="Gohl D.M."/>
            <person name="Silverstein K.A.T."/>
            <person name="Koren S."/>
            <person name="Bechman K.B."/>
            <person name="Herman A."/>
            <person name="Abrahante J.E."/>
            <person name="Garbe J."/>
        </authorList>
    </citation>
    <scope>NUCLEOTIDE SEQUENCE</scope>
    <source>
        <strain evidence="2">Duluth1</strain>
        <tissue evidence="2">Whole animal</tissue>
    </source>
</reference>
<accession>A0A9D4JXQ9</accession>
<dbReference type="InterPro" id="IPR035248">
    <property type="entry name" value="PRMT5_C"/>
</dbReference>
<dbReference type="Gene3D" id="2.70.160.11">
    <property type="entry name" value="Hnrnp arginine n-methyltransferase1"/>
    <property type="match status" value="1"/>
</dbReference>
<feature type="domain" description="PRMT5 oligomerisation" evidence="1">
    <location>
        <begin position="7"/>
        <end position="44"/>
    </location>
</feature>
<evidence type="ECO:0000313" key="3">
    <source>
        <dbReference type="Proteomes" id="UP000828390"/>
    </source>
</evidence>